<sequence>MPPRVQFREPLTPDSYFKTPPFASQIMRTAGSPAPGQGAREYAPALLHPLPPKPPSPCDKDNEGISESGSPRPEGTGSGLGAPNSHLPPISSPVVSHRATADRRHSSDQRRLSDTGQLSLDSSSDSEQSLATGVTGITPRDGESLVQREMQCSKTKSRLAAPESLYAQQKSPISGQCQRDIADQDLKNPHNAINCLSPSRRPRLSRATVVNQGLSELPNIAVVVPQNFPYSNSEKMRVEACDDLEDMEIRSEASSDHAGPSTQKRHKQTHAPESLLKLRNYGSRRPKRDLPSRQSTAPSNRPRKTPRPDPVQQISKRVSRSEYFNSLLDTDSDSSSGHRSSQDSETVQRIPVHGYLELSVHASTMSLVIGGTFSGLGIIPSAESPCRDRNVTMDAHSATPARNDRRTQRSKRYRRRELFTEEEDEEIIALKKQGYTWKEMEQFFPHRKYTALQSRWSRCLRRTAWSNL</sequence>
<organism evidence="4 5">
    <name type="scientific">Aspergillus pseudoustus</name>
    <dbReference type="NCBI Taxonomy" id="1810923"/>
    <lineage>
        <taxon>Eukaryota</taxon>
        <taxon>Fungi</taxon>
        <taxon>Dikarya</taxon>
        <taxon>Ascomycota</taxon>
        <taxon>Pezizomycotina</taxon>
        <taxon>Eurotiomycetes</taxon>
        <taxon>Eurotiomycetidae</taxon>
        <taxon>Eurotiales</taxon>
        <taxon>Aspergillaceae</taxon>
        <taxon>Aspergillus</taxon>
        <taxon>Aspergillus subgen. Nidulantes</taxon>
    </lineage>
</organism>
<name>A0ABR4IMY0_9EURO</name>
<feature type="compositionally biased region" description="Low complexity" evidence="1">
    <location>
        <begin position="114"/>
        <end position="130"/>
    </location>
</feature>
<evidence type="ECO:0000259" key="2">
    <source>
        <dbReference type="PROSITE" id="PS50090"/>
    </source>
</evidence>
<feature type="domain" description="Myb-like" evidence="2">
    <location>
        <begin position="411"/>
        <end position="460"/>
    </location>
</feature>
<evidence type="ECO:0008006" key="6">
    <source>
        <dbReference type="Google" id="ProtNLM"/>
    </source>
</evidence>
<comment type="caution">
    <text evidence="4">The sequence shown here is derived from an EMBL/GenBank/DDBJ whole genome shotgun (WGS) entry which is preliminary data.</text>
</comment>
<feature type="region of interest" description="Disordered" evidence="1">
    <location>
        <begin position="393"/>
        <end position="413"/>
    </location>
</feature>
<dbReference type="Pfam" id="PF13921">
    <property type="entry name" value="Myb_DNA-bind_6"/>
    <property type="match status" value="1"/>
</dbReference>
<evidence type="ECO:0000256" key="1">
    <source>
        <dbReference type="SAM" id="MobiDB-lite"/>
    </source>
</evidence>
<dbReference type="InterPro" id="IPR001005">
    <property type="entry name" value="SANT/Myb"/>
</dbReference>
<dbReference type="PROSITE" id="PS51294">
    <property type="entry name" value="HTH_MYB"/>
    <property type="match status" value="1"/>
</dbReference>
<feature type="compositionally biased region" description="Low complexity" evidence="1">
    <location>
        <begin position="326"/>
        <end position="339"/>
    </location>
</feature>
<dbReference type="Proteomes" id="UP001610446">
    <property type="component" value="Unassembled WGS sequence"/>
</dbReference>
<feature type="compositionally biased region" description="Polar residues" evidence="1">
    <location>
        <begin position="166"/>
        <end position="176"/>
    </location>
</feature>
<feature type="domain" description="HTH myb-type" evidence="3">
    <location>
        <begin position="411"/>
        <end position="464"/>
    </location>
</feature>
<reference evidence="4 5" key="1">
    <citation type="submission" date="2024-07" db="EMBL/GenBank/DDBJ databases">
        <title>Section-level genome sequencing and comparative genomics of Aspergillus sections Usti and Cavernicolus.</title>
        <authorList>
            <consortium name="Lawrence Berkeley National Laboratory"/>
            <person name="Nybo J.L."/>
            <person name="Vesth T.C."/>
            <person name="Theobald S."/>
            <person name="Frisvad J.C."/>
            <person name="Larsen T.O."/>
            <person name="Kjaerboelling I."/>
            <person name="Rothschild-Mancinelli K."/>
            <person name="Lyhne E.K."/>
            <person name="Kogle M.E."/>
            <person name="Barry K."/>
            <person name="Clum A."/>
            <person name="Na H."/>
            <person name="Ledsgaard L."/>
            <person name="Lin J."/>
            <person name="Lipzen A."/>
            <person name="Kuo A."/>
            <person name="Riley R."/>
            <person name="Mondo S."/>
            <person name="Labutti K."/>
            <person name="Haridas S."/>
            <person name="Pangalinan J."/>
            <person name="Salamov A.A."/>
            <person name="Simmons B.A."/>
            <person name="Magnuson J.K."/>
            <person name="Chen J."/>
            <person name="Drula E."/>
            <person name="Henrissat B."/>
            <person name="Wiebenga A."/>
            <person name="Lubbers R.J."/>
            <person name="Gomes A.C."/>
            <person name="Makela M.R."/>
            <person name="Stajich J."/>
            <person name="Grigoriev I.V."/>
            <person name="Mortensen U.H."/>
            <person name="De Vries R.P."/>
            <person name="Baker S.E."/>
            <person name="Andersen M.R."/>
        </authorList>
    </citation>
    <scope>NUCLEOTIDE SEQUENCE [LARGE SCALE GENOMIC DNA]</scope>
    <source>
        <strain evidence="4 5">CBS 123904</strain>
    </source>
</reference>
<dbReference type="EMBL" id="JBFXLU010000340">
    <property type="protein sequence ID" value="KAL2829135.1"/>
    <property type="molecule type" value="Genomic_DNA"/>
</dbReference>
<protein>
    <recommendedName>
        <fullName evidence="6">Myb-like domain-containing protein</fullName>
    </recommendedName>
</protein>
<feature type="region of interest" description="Disordered" evidence="1">
    <location>
        <begin position="251"/>
        <end position="347"/>
    </location>
</feature>
<gene>
    <name evidence="4" type="ORF">BJY01DRAFT_255095</name>
</gene>
<dbReference type="InterPro" id="IPR017930">
    <property type="entry name" value="Myb_dom"/>
</dbReference>
<keyword evidence="5" id="KW-1185">Reference proteome</keyword>
<proteinExistence type="predicted"/>
<evidence type="ECO:0000313" key="5">
    <source>
        <dbReference type="Proteomes" id="UP001610446"/>
    </source>
</evidence>
<feature type="compositionally biased region" description="Basic and acidic residues" evidence="1">
    <location>
        <begin position="99"/>
        <end position="113"/>
    </location>
</feature>
<accession>A0ABR4IMY0</accession>
<feature type="region of interest" description="Disordered" evidence="1">
    <location>
        <begin position="1"/>
        <end position="176"/>
    </location>
</feature>
<evidence type="ECO:0000259" key="3">
    <source>
        <dbReference type="PROSITE" id="PS51294"/>
    </source>
</evidence>
<dbReference type="PROSITE" id="PS50090">
    <property type="entry name" value="MYB_LIKE"/>
    <property type="match status" value="1"/>
</dbReference>
<evidence type="ECO:0000313" key="4">
    <source>
        <dbReference type="EMBL" id="KAL2829135.1"/>
    </source>
</evidence>
<dbReference type="Gene3D" id="1.10.10.60">
    <property type="entry name" value="Homeodomain-like"/>
    <property type="match status" value="1"/>
</dbReference>